<dbReference type="InterPro" id="IPR001012">
    <property type="entry name" value="UBX_dom"/>
</dbReference>
<dbReference type="Proteomes" id="UP000267821">
    <property type="component" value="Unassembled WGS sequence"/>
</dbReference>
<dbReference type="Pfam" id="PF14555">
    <property type="entry name" value="UBA_4"/>
    <property type="match status" value="1"/>
</dbReference>
<gene>
    <name evidence="5" type="ORF">L211DRAFT_780275</name>
</gene>
<dbReference type="InterPro" id="IPR009060">
    <property type="entry name" value="UBA-like_sf"/>
</dbReference>
<feature type="domain" description="UBX" evidence="3">
    <location>
        <begin position="305"/>
        <end position="382"/>
    </location>
</feature>
<feature type="compositionally biased region" description="Polar residues" evidence="2">
    <location>
        <begin position="161"/>
        <end position="170"/>
    </location>
</feature>
<evidence type="ECO:0000256" key="2">
    <source>
        <dbReference type="SAM" id="MobiDB-lite"/>
    </source>
</evidence>
<feature type="region of interest" description="Disordered" evidence="2">
    <location>
        <begin position="42"/>
        <end position="185"/>
    </location>
</feature>
<dbReference type="SMART" id="SM00166">
    <property type="entry name" value="UBX"/>
    <property type="match status" value="1"/>
</dbReference>
<evidence type="ECO:0000259" key="4">
    <source>
        <dbReference type="PROSITE" id="PS51399"/>
    </source>
</evidence>
<keyword evidence="6" id="KW-1185">Reference proteome</keyword>
<sequence>MSDNDALVSEFCALTAAEPEQARHYLEASKWDINMAVNQFFGDDNAHDNEELDDEDMGDYPSPAPPSAPAGGSSSGSGTKATGASSDLKREDVSESDSDGEERQKDFFAGGEKSGLAIQEPGKGGKDIIQNILNKAKGEAERRQGQAEASAGPSRPRFTGSGHTLGSDESPSVLVPDTSVPPARTPETVHRSLTFWRDGFSIEDGPLMRYDEPANQEILRAIQSGRAPTALMGVQQGQQADVHVFKRLDEDYVPPKKKFQPFSGSGNRLGSPTPEVAAAPIPVAAPAAAPQASAAPAVSQVNVDSSQPATSLQIRLGDGTRLVSRFNHSHTVGDIYSFVNSASATSRSRGYVLQTTFPNKELTDKAQTVKDAGLVNAVVVQKWR</sequence>
<dbReference type="SUPFAM" id="SSF54236">
    <property type="entry name" value="Ubiquitin-like"/>
    <property type="match status" value="1"/>
</dbReference>
<dbReference type="PANTHER" id="PTHR23333:SF20">
    <property type="entry name" value="NSFL1 COFACTOR P47"/>
    <property type="match status" value="1"/>
</dbReference>
<dbReference type="CDD" id="cd14348">
    <property type="entry name" value="UBA_p47"/>
    <property type="match status" value="1"/>
</dbReference>
<evidence type="ECO:0000256" key="1">
    <source>
        <dbReference type="ARBA" id="ARBA00022786"/>
    </source>
</evidence>
<dbReference type="GO" id="GO:0043130">
    <property type="term" value="F:ubiquitin binding"/>
    <property type="evidence" value="ECO:0007669"/>
    <property type="project" value="TreeGrafter"/>
</dbReference>
<dbReference type="FunCoup" id="A0A3N4LVR4">
    <property type="interactions" value="1060"/>
</dbReference>
<organism evidence="5 6">
    <name type="scientific">Terfezia boudieri ATCC MYA-4762</name>
    <dbReference type="NCBI Taxonomy" id="1051890"/>
    <lineage>
        <taxon>Eukaryota</taxon>
        <taxon>Fungi</taxon>
        <taxon>Dikarya</taxon>
        <taxon>Ascomycota</taxon>
        <taxon>Pezizomycotina</taxon>
        <taxon>Pezizomycetes</taxon>
        <taxon>Pezizales</taxon>
        <taxon>Pezizaceae</taxon>
        <taxon>Terfezia</taxon>
    </lineage>
</organism>
<feature type="compositionally biased region" description="Basic and acidic residues" evidence="2">
    <location>
        <begin position="136"/>
        <end position="145"/>
    </location>
</feature>
<name>A0A3N4LVR4_9PEZI</name>
<dbReference type="PANTHER" id="PTHR23333">
    <property type="entry name" value="UBX DOMAIN CONTAINING PROTEIN"/>
    <property type="match status" value="1"/>
</dbReference>
<dbReference type="GO" id="GO:0005829">
    <property type="term" value="C:cytosol"/>
    <property type="evidence" value="ECO:0007669"/>
    <property type="project" value="TreeGrafter"/>
</dbReference>
<dbReference type="SUPFAM" id="SSF102848">
    <property type="entry name" value="NSFL1 (p97 ATPase) cofactor p47, SEP domain"/>
    <property type="match status" value="1"/>
</dbReference>
<feature type="domain" description="SEP" evidence="4">
    <location>
        <begin position="188"/>
        <end position="253"/>
    </location>
</feature>
<protein>
    <submittedName>
        <fullName evidence="5">SEP-domain-containing protein</fullName>
    </submittedName>
</protein>
<dbReference type="PROSITE" id="PS50033">
    <property type="entry name" value="UBX"/>
    <property type="match status" value="1"/>
</dbReference>
<evidence type="ECO:0000259" key="3">
    <source>
        <dbReference type="PROSITE" id="PS50033"/>
    </source>
</evidence>
<dbReference type="InterPro" id="IPR029071">
    <property type="entry name" value="Ubiquitin-like_domsf"/>
</dbReference>
<dbReference type="PROSITE" id="PS51399">
    <property type="entry name" value="SEP"/>
    <property type="match status" value="1"/>
</dbReference>
<dbReference type="GO" id="GO:0043161">
    <property type="term" value="P:proteasome-mediated ubiquitin-dependent protein catabolic process"/>
    <property type="evidence" value="ECO:0007669"/>
    <property type="project" value="TreeGrafter"/>
</dbReference>
<evidence type="ECO:0000313" key="5">
    <source>
        <dbReference type="EMBL" id="RPB26967.1"/>
    </source>
</evidence>
<dbReference type="FunFam" id="3.30.420.210:FF:000002">
    <property type="entry name" value="UBX domain-containing protein 1"/>
    <property type="match status" value="1"/>
</dbReference>
<dbReference type="EMBL" id="ML121532">
    <property type="protein sequence ID" value="RPB26967.1"/>
    <property type="molecule type" value="Genomic_DNA"/>
</dbReference>
<dbReference type="FunFam" id="3.10.20.90:FF:000179">
    <property type="entry name" value="Plant UBX domain-containing protein 4"/>
    <property type="match status" value="1"/>
</dbReference>
<dbReference type="STRING" id="1051890.A0A3N4LVR4"/>
<dbReference type="SMART" id="SM00553">
    <property type="entry name" value="SEP"/>
    <property type="match status" value="1"/>
</dbReference>
<dbReference type="GO" id="GO:0061025">
    <property type="term" value="P:membrane fusion"/>
    <property type="evidence" value="ECO:0007669"/>
    <property type="project" value="TreeGrafter"/>
</dbReference>
<dbReference type="InterPro" id="IPR036241">
    <property type="entry name" value="NSFL1C_SEP_dom_sf"/>
</dbReference>
<dbReference type="SUPFAM" id="SSF46934">
    <property type="entry name" value="UBA-like"/>
    <property type="match status" value="1"/>
</dbReference>
<evidence type="ECO:0000313" key="6">
    <source>
        <dbReference type="Proteomes" id="UP000267821"/>
    </source>
</evidence>
<dbReference type="OrthoDB" id="25887at2759"/>
<dbReference type="InParanoid" id="A0A3N4LVR4"/>
<dbReference type="Gene3D" id="3.30.420.210">
    <property type="entry name" value="SEP domain"/>
    <property type="match status" value="1"/>
</dbReference>
<feature type="compositionally biased region" description="Low complexity" evidence="2">
    <location>
        <begin position="69"/>
        <end position="86"/>
    </location>
</feature>
<proteinExistence type="predicted"/>
<dbReference type="InterPro" id="IPR012989">
    <property type="entry name" value="SEP_domain"/>
</dbReference>
<dbReference type="Gene3D" id="3.10.20.90">
    <property type="entry name" value="Phosphatidylinositol 3-kinase Catalytic Subunit, Chain A, domain 1"/>
    <property type="match status" value="1"/>
</dbReference>
<dbReference type="AlphaFoldDB" id="A0A3N4LVR4"/>
<dbReference type="GO" id="GO:0005634">
    <property type="term" value="C:nucleus"/>
    <property type="evidence" value="ECO:0007669"/>
    <property type="project" value="TreeGrafter"/>
</dbReference>
<dbReference type="Pfam" id="PF08059">
    <property type="entry name" value="SEP"/>
    <property type="match status" value="1"/>
</dbReference>
<dbReference type="GO" id="GO:0000045">
    <property type="term" value="P:autophagosome assembly"/>
    <property type="evidence" value="ECO:0007669"/>
    <property type="project" value="TreeGrafter"/>
</dbReference>
<dbReference type="CDD" id="cd01770">
    <property type="entry name" value="UBX_UBXN2"/>
    <property type="match status" value="1"/>
</dbReference>
<dbReference type="GO" id="GO:0007030">
    <property type="term" value="P:Golgi organization"/>
    <property type="evidence" value="ECO:0007669"/>
    <property type="project" value="TreeGrafter"/>
</dbReference>
<keyword evidence="1" id="KW-0833">Ubl conjugation pathway</keyword>
<dbReference type="GO" id="GO:0031468">
    <property type="term" value="P:nuclear membrane reassembly"/>
    <property type="evidence" value="ECO:0007669"/>
    <property type="project" value="TreeGrafter"/>
</dbReference>
<dbReference type="Gene3D" id="1.10.8.10">
    <property type="entry name" value="DNA helicase RuvA subunit, C-terminal domain"/>
    <property type="match status" value="1"/>
</dbReference>
<reference evidence="5 6" key="1">
    <citation type="journal article" date="2018" name="Nat. Ecol. Evol.">
        <title>Pezizomycetes genomes reveal the molecular basis of ectomycorrhizal truffle lifestyle.</title>
        <authorList>
            <person name="Murat C."/>
            <person name="Payen T."/>
            <person name="Noel B."/>
            <person name="Kuo A."/>
            <person name="Morin E."/>
            <person name="Chen J."/>
            <person name="Kohler A."/>
            <person name="Krizsan K."/>
            <person name="Balestrini R."/>
            <person name="Da Silva C."/>
            <person name="Montanini B."/>
            <person name="Hainaut M."/>
            <person name="Levati E."/>
            <person name="Barry K.W."/>
            <person name="Belfiori B."/>
            <person name="Cichocki N."/>
            <person name="Clum A."/>
            <person name="Dockter R.B."/>
            <person name="Fauchery L."/>
            <person name="Guy J."/>
            <person name="Iotti M."/>
            <person name="Le Tacon F."/>
            <person name="Lindquist E.A."/>
            <person name="Lipzen A."/>
            <person name="Malagnac F."/>
            <person name="Mello A."/>
            <person name="Molinier V."/>
            <person name="Miyauchi S."/>
            <person name="Poulain J."/>
            <person name="Riccioni C."/>
            <person name="Rubini A."/>
            <person name="Sitrit Y."/>
            <person name="Splivallo R."/>
            <person name="Traeger S."/>
            <person name="Wang M."/>
            <person name="Zifcakova L."/>
            <person name="Wipf D."/>
            <person name="Zambonelli A."/>
            <person name="Paolocci F."/>
            <person name="Nowrousian M."/>
            <person name="Ottonello S."/>
            <person name="Baldrian P."/>
            <person name="Spatafora J.W."/>
            <person name="Henrissat B."/>
            <person name="Nagy L.G."/>
            <person name="Aury J.M."/>
            <person name="Wincker P."/>
            <person name="Grigoriev I.V."/>
            <person name="Bonfante P."/>
            <person name="Martin F.M."/>
        </authorList>
    </citation>
    <scope>NUCLEOTIDE SEQUENCE [LARGE SCALE GENOMIC DNA]</scope>
    <source>
        <strain evidence="5 6">ATCC MYA-4762</strain>
    </source>
</reference>
<dbReference type="Pfam" id="PF00789">
    <property type="entry name" value="UBX"/>
    <property type="match status" value="1"/>
</dbReference>
<accession>A0A3N4LVR4</accession>